<dbReference type="EMBL" id="CM045762">
    <property type="protein sequence ID" value="KAI8009689.1"/>
    <property type="molecule type" value="Genomic_DNA"/>
</dbReference>
<proteinExistence type="predicted"/>
<sequence length="226" mass="25999">MTFQHSTAKHSRPTDQLRNGDVHDFHDKLMQLLICMLVGFILECAGFQLNESRRVYRARFSSVSEKDIMKAMSNLVEPDKDESLAVDARQEIDLKAGVAFTRFQTSFFQGNLGILILDYGPCQTPTLGFCVQRYLQITTFKPEKFWAVHPYIIHNGYELKLDWERNKLFDSDVAEMFQKLIMEDGIVEVTSISEKQECKARPSGLNTVNLLKNSFNIVVYIVCLEE</sequence>
<comment type="caution">
    <text evidence="1">The sequence shown here is derived from an EMBL/GenBank/DDBJ whole genome shotgun (WGS) entry which is preliminary data.</text>
</comment>
<organism evidence="1 2">
    <name type="scientific">Camellia lanceoleosa</name>
    <dbReference type="NCBI Taxonomy" id="1840588"/>
    <lineage>
        <taxon>Eukaryota</taxon>
        <taxon>Viridiplantae</taxon>
        <taxon>Streptophyta</taxon>
        <taxon>Embryophyta</taxon>
        <taxon>Tracheophyta</taxon>
        <taxon>Spermatophyta</taxon>
        <taxon>Magnoliopsida</taxon>
        <taxon>eudicotyledons</taxon>
        <taxon>Gunneridae</taxon>
        <taxon>Pentapetalae</taxon>
        <taxon>asterids</taxon>
        <taxon>Ericales</taxon>
        <taxon>Theaceae</taxon>
        <taxon>Camellia</taxon>
    </lineage>
</organism>
<reference evidence="1 2" key="1">
    <citation type="journal article" date="2022" name="Plant J.">
        <title>Chromosome-level genome of Camellia lanceoleosa provides a valuable resource for understanding genome evolution and self-incompatibility.</title>
        <authorList>
            <person name="Gong W."/>
            <person name="Xiao S."/>
            <person name="Wang L."/>
            <person name="Liao Z."/>
            <person name="Chang Y."/>
            <person name="Mo W."/>
            <person name="Hu G."/>
            <person name="Li W."/>
            <person name="Zhao G."/>
            <person name="Zhu H."/>
            <person name="Hu X."/>
            <person name="Ji K."/>
            <person name="Xiang X."/>
            <person name="Song Q."/>
            <person name="Yuan D."/>
            <person name="Jin S."/>
            <person name="Zhang L."/>
        </authorList>
    </citation>
    <scope>NUCLEOTIDE SEQUENCE [LARGE SCALE GENOMIC DNA]</scope>
    <source>
        <strain evidence="1">SQ_2022a</strain>
    </source>
</reference>
<evidence type="ECO:0000313" key="2">
    <source>
        <dbReference type="Proteomes" id="UP001060215"/>
    </source>
</evidence>
<evidence type="ECO:0000313" key="1">
    <source>
        <dbReference type="EMBL" id="KAI8009689.1"/>
    </source>
</evidence>
<dbReference type="Proteomes" id="UP001060215">
    <property type="component" value="Chromosome 5"/>
</dbReference>
<protein>
    <submittedName>
        <fullName evidence="1">DNA topoisomerase 3-beta</fullName>
    </submittedName>
</protein>
<keyword evidence="2" id="KW-1185">Reference proteome</keyword>
<name>A0ACC0H8N5_9ERIC</name>
<accession>A0ACC0H8N5</accession>
<gene>
    <name evidence="1" type="ORF">LOK49_LG06G02214</name>
</gene>